<feature type="transmembrane region" description="Helical" evidence="5">
    <location>
        <begin position="105"/>
        <end position="136"/>
    </location>
</feature>
<dbReference type="InterPro" id="IPR007318">
    <property type="entry name" value="Phopholipid_MeTrfase"/>
</dbReference>
<dbReference type="Gene3D" id="1.20.120.1630">
    <property type="match status" value="1"/>
</dbReference>
<evidence type="ECO:0000256" key="2">
    <source>
        <dbReference type="ARBA" id="ARBA00022692"/>
    </source>
</evidence>
<dbReference type="PANTHER" id="PTHR12714:SF9">
    <property type="entry name" value="PROTEIN-S-ISOPRENYLCYSTEINE O-METHYLTRANSFERASE"/>
    <property type="match status" value="1"/>
</dbReference>
<dbReference type="AlphaFoldDB" id="A0A2V2NHX6"/>
<keyword evidence="4 5" id="KW-0472">Membrane</keyword>
<evidence type="ECO:0000313" key="6">
    <source>
        <dbReference type="EMBL" id="PWR75978.1"/>
    </source>
</evidence>
<feature type="transmembrane region" description="Helical" evidence="5">
    <location>
        <begin position="21"/>
        <end position="40"/>
    </location>
</feature>
<dbReference type="GO" id="GO:0012505">
    <property type="term" value="C:endomembrane system"/>
    <property type="evidence" value="ECO:0007669"/>
    <property type="project" value="UniProtKB-SubCell"/>
</dbReference>
<keyword evidence="3 5" id="KW-1133">Transmembrane helix</keyword>
<dbReference type="GO" id="GO:0016740">
    <property type="term" value="F:transferase activity"/>
    <property type="evidence" value="ECO:0007669"/>
    <property type="project" value="UniProtKB-ARBA"/>
</dbReference>
<accession>A0A2V2NHX6</accession>
<sequence>MRDEVTKMEMKSNSAGQKRRSGIIELIVLIVLPILLNYLFPLKVIITPPLSYLGIIVMIAGFGCMALAAKEFRSKKTGFQLKSGGTELVISGPFRFSRNPMYLGMVIWMSGLAVFLGSLVVFFFPVALFLLAHVVLIPIEEKKMEQVFGMDYLNYKKDVRRWV</sequence>
<organism evidence="6 7">
    <name type="scientific">Methanospirillum stamsii</name>
    <dbReference type="NCBI Taxonomy" id="1277351"/>
    <lineage>
        <taxon>Archaea</taxon>
        <taxon>Methanobacteriati</taxon>
        <taxon>Methanobacteriota</taxon>
        <taxon>Stenosarchaea group</taxon>
        <taxon>Methanomicrobia</taxon>
        <taxon>Methanomicrobiales</taxon>
        <taxon>Methanospirillaceae</taxon>
        <taxon>Methanospirillum</taxon>
    </lineage>
</organism>
<evidence type="ECO:0000313" key="7">
    <source>
        <dbReference type="Proteomes" id="UP000245934"/>
    </source>
</evidence>
<feature type="transmembrane region" description="Helical" evidence="5">
    <location>
        <begin position="52"/>
        <end position="69"/>
    </location>
</feature>
<evidence type="ECO:0000256" key="5">
    <source>
        <dbReference type="SAM" id="Phobius"/>
    </source>
</evidence>
<evidence type="ECO:0008006" key="8">
    <source>
        <dbReference type="Google" id="ProtNLM"/>
    </source>
</evidence>
<proteinExistence type="predicted"/>
<keyword evidence="2 5" id="KW-0812">Transmembrane</keyword>
<dbReference type="EMBL" id="QGMZ01000006">
    <property type="protein sequence ID" value="PWR75978.1"/>
    <property type="molecule type" value="Genomic_DNA"/>
</dbReference>
<dbReference type="Proteomes" id="UP000245934">
    <property type="component" value="Unassembled WGS sequence"/>
</dbReference>
<name>A0A2V2NHX6_9EURY</name>
<comment type="subcellular location">
    <subcellularLocation>
        <location evidence="1">Endomembrane system</location>
        <topology evidence="1">Multi-pass membrane protein</topology>
    </subcellularLocation>
</comment>
<evidence type="ECO:0000256" key="1">
    <source>
        <dbReference type="ARBA" id="ARBA00004127"/>
    </source>
</evidence>
<keyword evidence="7" id="KW-1185">Reference proteome</keyword>
<dbReference type="PANTHER" id="PTHR12714">
    <property type="entry name" value="PROTEIN-S ISOPRENYLCYSTEINE O-METHYLTRANSFERASE"/>
    <property type="match status" value="1"/>
</dbReference>
<dbReference type="Pfam" id="PF04191">
    <property type="entry name" value="PEMT"/>
    <property type="match status" value="1"/>
</dbReference>
<gene>
    <name evidence="6" type="ORF">DLD82_02665</name>
</gene>
<evidence type="ECO:0000256" key="4">
    <source>
        <dbReference type="ARBA" id="ARBA00023136"/>
    </source>
</evidence>
<reference evidence="6 7" key="1">
    <citation type="submission" date="2018-05" db="EMBL/GenBank/DDBJ databases">
        <title>Draft genome of Methanospirillum stamsii Pt1.</title>
        <authorList>
            <person name="Dueholm M.S."/>
            <person name="Nielsen P.H."/>
            <person name="Bakmann L.F."/>
            <person name="Otzen D.E."/>
        </authorList>
    </citation>
    <scope>NUCLEOTIDE SEQUENCE [LARGE SCALE GENOMIC DNA]</scope>
    <source>
        <strain evidence="6 7">Pt1</strain>
    </source>
</reference>
<evidence type="ECO:0000256" key="3">
    <source>
        <dbReference type="ARBA" id="ARBA00022989"/>
    </source>
</evidence>
<protein>
    <recommendedName>
        <fullName evidence="8">Isoprenylcysteine carboxylmethyltransferase family protein</fullName>
    </recommendedName>
</protein>
<comment type="caution">
    <text evidence="6">The sequence shown here is derived from an EMBL/GenBank/DDBJ whole genome shotgun (WGS) entry which is preliminary data.</text>
</comment>